<comment type="caution">
    <text evidence="6">The sequence shown here is derived from an EMBL/GenBank/DDBJ whole genome shotgun (WGS) entry which is preliminary data.</text>
</comment>
<evidence type="ECO:0000256" key="4">
    <source>
        <dbReference type="ARBA" id="ARBA00022840"/>
    </source>
</evidence>
<keyword evidence="4 6" id="KW-0067">ATP-binding</keyword>
<dbReference type="PANTHER" id="PTHR43776">
    <property type="entry name" value="TRANSPORT ATP-BINDING PROTEIN"/>
    <property type="match status" value="1"/>
</dbReference>
<evidence type="ECO:0000256" key="1">
    <source>
        <dbReference type="ARBA" id="ARBA00005417"/>
    </source>
</evidence>
<dbReference type="RefSeq" id="WP_343186438.1">
    <property type="nucleotide sequence ID" value="NZ_JBCITM010000012.1"/>
</dbReference>
<evidence type="ECO:0000259" key="5">
    <source>
        <dbReference type="PROSITE" id="PS50893"/>
    </source>
</evidence>
<evidence type="ECO:0000256" key="3">
    <source>
        <dbReference type="ARBA" id="ARBA00022741"/>
    </source>
</evidence>
<dbReference type="InterPro" id="IPR003439">
    <property type="entry name" value="ABC_transporter-like_ATP-bd"/>
</dbReference>
<dbReference type="InterPro" id="IPR003593">
    <property type="entry name" value="AAA+_ATPase"/>
</dbReference>
<sequence>MLEARALSKGYATGLWRSSVTPVFSDVSLHLVPGKTLGLVGPSGCGKSTLARVLLRLIPPDQGSLWFDGREITHLSGKSLLFFRRRVQFLSQHPHTFFNPAYTMRHSLLEALRLLGDMQGDTSDSPTFRRQNPPLEPLLEHMKLRPTLLARYPHQLSGGELQRLALCRALLPQPQVLILDEATSMLDVSVQAQILHLLKDLQVQRQLAYLFISHDHEVVRWMSDEVLSMSSTGNASSVVLR</sequence>
<dbReference type="CDD" id="cd03257">
    <property type="entry name" value="ABC_NikE_OppD_transporters"/>
    <property type="match status" value="1"/>
</dbReference>
<evidence type="ECO:0000313" key="7">
    <source>
        <dbReference type="Proteomes" id="UP001407405"/>
    </source>
</evidence>
<dbReference type="PANTHER" id="PTHR43776:SF7">
    <property type="entry name" value="D,D-DIPEPTIDE TRANSPORT ATP-BINDING PROTEIN DDPF-RELATED"/>
    <property type="match status" value="1"/>
</dbReference>
<dbReference type="PROSITE" id="PS50893">
    <property type="entry name" value="ABC_TRANSPORTER_2"/>
    <property type="match status" value="1"/>
</dbReference>
<dbReference type="SMART" id="SM00382">
    <property type="entry name" value="AAA"/>
    <property type="match status" value="1"/>
</dbReference>
<accession>A0ABU9VVV2</accession>
<protein>
    <submittedName>
        <fullName evidence="6">Dipeptide/oligopeptide/nickel ABC transporter ATP-binding protein</fullName>
    </submittedName>
</protein>
<dbReference type="InterPro" id="IPR050319">
    <property type="entry name" value="ABC_transp_ATP-bind"/>
</dbReference>
<gene>
    <name evidence="6" type="ORF">AAIG11_11590</name>
</gene>
<keyword evidence="3" id="KW-0547">Nucleotide-binding</keyword>
<comment type="similarity">
    <text evidence="1">Belongs to the ABC transporter superfamily.</text>
</comment>
<dbReference type="Pfam" id="PF00005">
    <property type="entry name" value="ABC_tran"/>
    <property type="match status" value="1"/>
</dbReference>
<dbReference type="InterPro" id="IPR027417">
    <property type="entry name" value="P-loop_NTPase"/>
</dbReference>
<reference evidence="6 7" key="1">
    <citation type="submission" date="2024-04" db="EMBL/GenBank/DDBJ databases">
        <title>Genome sequencing and metabolic network reconstruction of aminoacids and betaine degradation by Anoxynatronum sibiricum.</title>
        <authorList>
            <person name="Detkova E.N."/>
            <person name="Boltjanskaja Y.V."/>
            <person name="Mardanov A.V."/>
            <person name="Kevbrin V."/>
        </authorList>
    </citation>
    <scope>NUCLEOTIDE SEQUENCE [LARGE SCALE GENOMIC DNA]</scope>
    <source>
        <strain evidence="6 7">Z-7981</strain>
    </source>
</reference>
<dbReference type="GO" id="GO:0005524">
    <property type="term" value="F:ATP binding"/>
    <property type="evidence" value="ECO:0007669"/>
    <property type="project" value="UniProtKB-KW"/>
</dbReference>
<organism evidence="6 7">
    <name type="scientific">Anoxynatronum sibiricum</name>
    <dbReference type="NCBI Taxonomy" id="210623"/>
    <lineage>
        <taxon>Bacteria</taxon>
        <taxon>Bacillati</taxon>
        <taxon>Bacillota</taxon>
        <taxon>Clostridia</taxon>
        <taxon>Eubacteriales</taxon>
        <taxon>Clostridiaceae</taxon>
        <taxon>Anoxynatronum</taxon>
    </lineage>
</organism>
<dbReference type="Gene3D" id="3.40.50.300">
    <property type="entry name" value="P-loop containing nucleotide triphosphate hydrolases"/>
    <property type="match status" value="1"/>
</dbReference>
<keyword evidence="7" id="KW-1185">Reference proteome</keyword>
<dbReference type="EMBL" id="JBCITM010000012">
    <property type="protein sequence ID" value="MEN1761123.1"/>
    <property type="molecule type" value="Genomic_DNA"/>
</dbReference>
<dbReference type="PROSITE" id="PS00211">
    <property type="entry name" value="ABC_TRANSPORTER_1"/>
    <property type="match status" value="1"/>
</dbReference>
<evidence type="ECO:0000313" key="6">
    <source>
        <dbReference type="EMBL" id="MEN1761123.1"/>
    </source>
</evidence>
<name>A0ABU9VVV2_9CLOT</name>
<dbReference type="InterPro" id="IPR017871">
    <property type="entry name" value="ABC_transporter-like_CS"/>
</dbReference>
<proteinExistence type="inferred from homology"/>
<feature type="domain" description="ABC transporter" evidence="5">
    <location>
        <begin position="2"/>
        <end position="241"/>
    </location>
</feature>
<evidence type="ECO:0000256" key="2">
    <source>
        <dbReference type="ARBA" id="ARBA00022448"/>
    </source>
</evidence>
<dbReference type="SUPFAM" id="SSF52540">
    <property type="entry name" value="P-loop containing nucleoside triphosphate hydrolases"/>
    <property type="match status" value="1"/>
</dbReference>
<keyword evidence="2" id="KW-0813">Transport</keyword>
<dbReference type="Proteomes" id="UP001407405">
    <property type="component" value="Unassembled WGS sequence"/>
</dbReference>